<accession>A0ABY7AQ02</accession>
<dbReference type="SUPFAM" id="SSF51658">
    <property type="entry name" value="Xylose isomerase-like"/>
    <property type="match status" value="1"/>
</dbReference>
<protein>
    <submittedName>
        <fullName evidence="1">Metabolite traffic protein EboE</fullName>
    </submittedName>
</protein>
<dbReference type="NCBIfam" id="NF035939">
    <property type="entry name" value="TIM_EboE"/>
    <property type="match status" value="1"/>
</dbReference>
<organism evidence="1 2">
    <name type="scientific">Catenovulum adriaticum</name>
    <dbReference type="NCBI Taxonomy" id="2984846"/>
    <lineage>
        <taxon>Bacteria</taxon>
        <taxon>Pseudomonadati</taxon>
        <taxon>Pseudomonadota</taxon>
        <taxon>Gammaproteobacteria</taxon>
        <taxon>Alteromonadales</taxon>
        <taxon>Alteromonadaceae</taxon>
        <taxon>Catenovulum</taxon>
    </lineage>
</organism>
<sequence length="430" mass="48947">MLPINLWQSQELAYCSNVHPGTELTQVLANIQNWFNPVLKKRQQNSMASGLWLASPVAKQLVNDNDALQNFVNVITQNQLALTSLNGFPYGNFHQDIVKQAVYLPTWADKKRLVYTQNLANILSQTICKKTATQIQLQGETRYLGAISTLPLAYAKEWTSQLHQIAIEHLIELAQYLKQLEQNTQVRIQIGLEMEPDCVFESSQQLIDFFKQDLLPAAKNKGLAAQDILNYIGCCFDTCHQAVMHEDIQLSLKKIREAGIQICKIQISNAIHATLKNKHNIEALCQLLNDKKFLHQCKINQSNVNNKTNLIHIADLNSAELNQVLAQKQLQGEPEFSCTVHYHVPIHLSQIKLSEAQKINTTQTGILACLDYLQSQADFKPYLEIETYTWLQYLTSQAQDSFDLTQGLSEEFFWLEAQLNKRNLLANKIT</sequence>
<dbReference type="EMBL" id="CP109965">
    <property type="protein sequence ID" value="WAJ71357.1"/>
    <property type="molecule type" value="Genomic_DNA"/>
</dbReference>
<evidence type="ECO:0000313" key="1">
    <source>
        <dbReference type="EMBL" id="WAJ71357.1"/>
    </source>
</evidence>
<dbReference type="Gene3D" id="3.20.20.150">
    <property type="entry name" value="Divalent-metal-dependent TIM barrel enzymes"/>
    <property type="match status" value="1"/>
</dbReference>
<reference evidence="1" key="1">
    <citation type="submission" date="2022-10" db="EMBL/GenBank/DDBJ databases">
        <title>Catenovulum adriacola sp. nov. isolated in the Harbour of Susak.</title>
        <authorList>
            <person name="Schoch T."/>
            <person name="Reich S.J."/>
            <person name="Stoeferle S."/>
            <person name="Flaiz M."/>
            <person name="Kazda M."/>
            <person name="Riedel C.U."/>
            <person name="Duerre P."/>
        </authorList>
    </citation>
    <scope>NUCLEOTIDE SEQUENCE</scope>
    <source>
        <strain evidence="1">TS8</strain>
    </source>
</reference>
<gene>
    <name evidence="1" type="primary">eboE</name>
    <name evidence="1" type="ORF">OLW01_06050</name>
</gene>
<dbReference type="InterPro" id="IPR036237">
    <property type="entry name" value="Xyl_isomerase-like_sf"/>
</dbReference>
<dbReference type="Proteomes" id="UP001163726">
    <property type="component" value="Chromosome"/>
</dbReference>
<name>A0ABY7AQ02_9ALTE</name>
<keyword evidence="2" id="KW-1185">Reference proteome</keyword>
<dbReference type="RefSeq" id="WP_268075833.1">
    <property type="nucleotide sequence ID" value="NZ_CP109965.1"/>
</dbReference>
<evidence type="ECO:0000313" key="2">
    <source>
        <dbReference type="Proteomes" id="UP001163726"/>
    </source>
</evidence>
<proteinExistence type="predicted"/>